<name>A0ABC9APA9_9POAL</name>
<gene>
    <name evidence="2" type="ORF">URODEC1_LOCUS56293</name>
</gene>
<sequence>MQPQAVAVLLLLVVCAMVPPHPVIGDKRERCKEEDKRRVLEACGRYIKVGHPKESPHKGSDCCKVVEFLDMQCIVDILDGTQRKHYEQAAIIALEEACD</sequence>
<evidence type="ECO:0000313" key="2">
    <source>
        <dbReference type="EMBL" id="CAL4981754.1"/>
    </source>
</evidence>
<evidence type="ECO:0008006" key="4">
    <source>
        <dbReference type="Google" id="ProtNLM"/>
    </source>
</evidence>
<evidence type="ECO:0000313" key="3">
    <source>
        <dbReference type="Proteomes" id="UP001497457"/>
    </source>
</evidence>
<organism evidence="2 3">
    <name type="scientific">Urochloa decumbens</name>
    <dbReference type="NCBI Taxonomy" id="240449"/>
    <lineage>
        <taxon>Eukaryota</taxon>
        <taxon>Viridiplantae</taxon>
        <taxon>Streptophyta</taxon>
        <taxon>Embryophyta</taxon>
        <taxon>Tracheophyta</taxon>
        <taxon>Spermatophyta</taxon>
        <taxon>Magnoliopsida</taxon>
        <taxon>Liliopsida</taxon>
        <taxon>Poales</taxon>
        <taxon>Poaceae</taxon>
        <taxon>PACMAD clade</taxon>
        <taxon>Panicoideae</taxon>
        <taxon>Panicodae</taxon>
        <taxon>Paniceae</taxon>
        <taxon>Melinidinae</taxon>
        <taxon>Urochloa</taxon>
    </lineage>
</organism>
<dbReference type="Gene3D" id="1.10.110.10">
    <property type="entry name" value="Plant lipid-transfer and hydrophobic proteins"/>
    <property type="match status" value="1"/>
</dbReference>
<dbReference type="AlphaFoldDB" id="A0ABC9APA9"/>
<dbReference type="EMBL" id="OZ075131">
    <property type="protein sequence ID" value="CAL4981754.1"/>
    <property type="molecule type" value="Genomic_DNA"/>
</dbReference>
<protein>
    <recommendedName>
        <fullName evidence="4">Bifunctional inhibitor/plant lipid transfer protein/seed storage helical domain-containing protein</fullName>
    </recommendedName>
</protein>
<dbReference type="InterPro" id="IPR036312">
    <property type="entry name" value="Bifun_inhib/LTP/seed_sf"/>
</dbReference>
<keyword evidence="3" id="KW-1185">Reference proteome</keyword>
<accession>A0ABC9APA9</accession>
<keyword evidence="1" id="KW-0732">Signal</keyword>
<proteinExistence type="predicted"/>
<dbReference type="Proteomes" id="UP001497457">
    <property type="component" value="Chromosome 21rd"/>
</dbReference>
<feature type="signal peptide" evidence="1">
    <location>
        <begin position="1"/>
        <end position="25"/>
    </location>
</feature>
<evidence type="ECO:0000256" key="1">
    <source>
        <dbReference type="SAM" id="SignalP"/>
    </source>
</evidence>
<feature type="chain" id="PRO_5044777684" description="Bifunctional inhibitor/plant lipid transfer protein/seed storage helical domain-containing protein" evidence="1">
    <location>
        <begin position="26"/>
        <end position="99"/>
    </location>
</feature>
<reference evidence="2" key="1">
    <citation type="submission" date="2024-10" db="EMBL/GenBank/DDBJ databases">
        <authorList>
            <person name="Ryan C."/>
        </authorList>
    </citation>
    <scope>NUCLEOTIDE SEQUENCE [LARGE SCALE GENOMIC DNA]</scope>
</reference>